<dbReference type="InterPro" id="IPR007891">
    <property type="entry name" value="CHASE3"/>
</dbReference>
<evidence type="ECO:0000256" key="2">
    <source>
        <dbReference type="ARBA" id="ARBA00012438"/>
    </source>
</evidence>
<evidence type="ECO:0000256" key="6">
    <source>
        <dbReference type="SAM" id="Phobius"/>
    </source>
</evidence>
<evidence type="ECO:0000256" key="4">
    <source>
        <dbReference type="ARBA" id="ARBA00022679"/>
    </source>
</evidence>
<dbReference type="PANTHER" id="PTHR43304:SF1">
    <property type="entry name" value="PAC DOMAIN-CONTAINING PROTEIN"/>
    <property type="match status" value="1"/>
</dbReference>
<keyword evidence="5 8" id="KW-0418">Kinase</keyword>
<keyword evidence="4" id="KW-0808">Transferase</keyword>
<dbReference type="Pfam" id="PF05227">
    <property type="entry name" value="CHASE3"/>
    <property type="match status" value="1"/>
</dbReference>
<keyword evidence="6" id="KW-0472">Membrane</keyword>
<dbReference type="CDD" id="cd19410">
    <property type="entry name" value="HK9-like_sensor"/>
    <property type="match status" value="1"/>
</dbReference>
<dbReference type="InterPro" id="IPR003594">
    <property type="entry name" value="HATPase_dom"/>
</dbReference>
<evidence type="ECO:0000256" key="1">
    <source>
        <dbReference type="ARBA" id="ARBA00000085"/>
    </source>
</evidence>
<comment type="caution">
    <text evidence="8">The sequence shown here is derived from an EMBL/GenBank/DDBJ whole genome shotgun (WGS) entry which is preliminary data.</text>
</comment>
<keyword evidence="6" id="KW-0812">Transmembrane</keyword>
<comment type="catalytic activity">
    <reaction evidence="1">
        <text>ATP + protein L-histidine = ADP + protein N-phospho-L-histidine.</text>
        <dbReference type="EC" id="2.7.13.3"/>
    </reaction>
</comment>
<organism evidence="8 9">
    <name type="scientific">Runella defluvii</name>
    <dbReference type="NCBI Taxonomy" id="370973"/>
    <lineage>
        <taxon>Bacteria</taxon>
        <taxon>Pseudomonadati</taxon>
        <taxon>Bacteroidota</taxon>
        <taxon>Cytophagia</taxon>
        <taxon>Cytophagales</taxon>
        <taxon>Spirosomataceae</taxon>
        <taxon>Runella</taxon>
    </lineage>
</organism>
<keyword evidence="9" id="KW-1185">Reference proteome</keyword>
<evidence type="ECO:0000313" key="8">
    <source>
        <dbReference type="EMBL" id="MBB3839897.1"/>
    </source>
</evidence>
<evidence type="ECO:0000259" key="7">
    <source>
        <dbReference type="PROSITE" id="PS50109"/>
    </source>
</evidence>
<dbReference type="SMART" id="SM00388">
    <property type="entry name" value="HisKA"/>
    <property type="match status" value="1"/>
</dbReference>
<feature type="transmembrane region" description="Helical" evidence="6">
    <location>
        <begin position="220"/>
        <end position="241"/>
    </location>
</feature>
<accession>A0A7W6ERW3</accession>
<feature type="transmembrane region" description="Helical" evidence="6">
    <location>
        <begin position="45"/>
        <end position="67"/>
    </location>
</feature>
<dbReference type="InterPro" id="IPR005467">
    <property type="entry name" value="His_kinase_dom"/>
</dbReference>
<dbReference type="SUPFAM" id="SSF55874">
    <property type="entry name" value="ATPase domain of HSP90 chaperone/DNA topoisomerase II/histidine kinase"/>
    <property type="match status" value="1"/>
</dbReference>
<evidence type="ECO:0000256" key="3">
    <source>
        <dbReference type="ARBA" id="ARBA00022553"/>
    </source>
</evidence>
<evidence type="ECO:0000313" key="9">
    <source>
        <dbReference type="Proteomes" id="UP000541352"/>
    </source>
</evidence>
<evidence type="ECO:0000256" key="5">
    <source>
        <dbReference type="ARBA" id="ARBA00022777"/>
    </source>
</evidence>
<dbReference type="AlphaFoldDB" id="A0A7W6ERW3"/>
<keyword evidence="6" id="KW-1133">Transmembrane helix</keyword>
<dbReference type="SMART" id="SM00387">
    <property type="entry name" value="HATPase_c"/>
    <property type="match status" value="1"/>
</dbReference>
<dbReference type="Gene3D" id="3.30.565.10">
    <property type="entry name" value="Histidine kinase-like ATPase, C-terminal domain"/>
    <property type="match status" value="1"/>
</dbReference>
<dbReference type="InterPro" id="IPR052162">
    <property type="entry name" value="Sensor_kinase/Photoreceptor"/>
</dbReference>
<name>A0A7W6ERW3_9BACT</name>
<dbReference type="GO" id="GO:0000155">
    <property type="term" value="F:phosphorelay sensor kinase activity"/>
    <property type="evidence" value="ECO:0007669"/>
    <property type="project" value="InterPro"/>
</dbReference>
<dbReference type="Pfam" id="PF02518">
    <property type="entry name" value="HATPase_c"/>
    <property type="match status" value="1"/>
</dbReference>
<dbReference type="Gene3D" id="1.10.287.130">
    <property type="match status" value="1"/>
</dbReference>
<dbReference type="PROSITE" id="PS50109">
    <property type="entry name" value="HIS_KIN"/>
    <property type="match status" value="1"/>
</dbReference>
<reference evidence="8 9" key="1">
    <citation type="submission" date="2020-08" db="EMBL/GenBank/DDBJ databases">
        <title>Genomic Encyclopedia of Type Strains, Phase IV (KMG-IV): sequencing the most valuable type-strain genomes for metagenomic binning, comparative biology and taxonomic classification.</title>
        <authorList>
            <person name="Goeker M."/>
        </authorList>
    </citation>
    <scope>NUCLEOTIDE SEQUENCE [LARGE SCALE GENOMIC DNA]</scope>
    <source>
        <strain evidence="8 9">DSM 17976</strain>
    </source>
</reference>
<feature type="domain" description="Histidine kinase" evidence="7">
    <location>
        <begin position="274"/>
        <end position="502"/>
    </location>
</feature>
<dbReference type="EC" id="2.7.13.3" evidence="2"/>
<dbReference type="PRINTS" id="PR00344">
    <property type="entry name" value="BCTRLSENSOR"/>
</dbReference>
<gene>
    <name evidence="8" type="ORF">FHS57_003908</name>
</gene>
<dbReference type="InterPro" id="IPR036890">
    <property type="entry name" value="HATPase_C_sf"/>
</dbReference>
<dbReference type="Proteomes" id="UP000541352">
    <property type="component" value="Unassembled WGS sequence"/>
</dbReference>
<proteinExistence type="predicted"/>
<dbReference type="PANTHER" id="PTHR43304">
    <property type="entry name" value="PHYTOCHROME-LIKE PROTEIN CPH1"/>
    <property type="match status" value="1"/>
</dbReference>
<sequence>MRTRAQKIKVWFLIRFLPKLGKYFHSFSGKKIPNLNPLYSVPSALFTIILATFVSLLLLVFLSWVTFNHFEEMGKRTNDVAHSYQIRFLNKELIKTLVDIETGQRGFLLSHQEHFLGPYQQGLENIKHYQSDLRALVSDNDTQLKRLDSLDLFIKQRLIFIRGNIARAKENIPIDLKTLNFGKGYMDKIRATSERFDQQEKGYLEVRIELQKSADHNMSLYLLGLCGLALAFLAVFFRLLYVELSRRIGFQTELENKLSELERTNAELEQFAYVASHDLQEPLRKIRAFSERLQVRHAPQLNEDAQNSLVKISQSAMRMQNLINDLLAFSKATNRREENFEKVDLNEVLKNIREELSERIVQKNARIISQPLPEVLGVRSQFEQLFTNLISNSMKYCHEGVAPLVTIDYQQVAGGEIPNAGDLQSENIYHRITFIDNGIGFEPQYAEKIFVIFQRLHSRNEFEGTGIGLSLCRRIVTNHNGYILAEPRQGESGAIFHVYLPK</sequence>
<dbReference type="CDD" id="cd00082">
    <property type="entry name" value="HisKA"/>
    <property type="match status" value="1"/>
</dbReference>
<dbReference type="SUPFAM" id="SSF47384">
    <property type="entry name" value="Homodimeric domain of signal transducing histidine kinase"/>
    <property type="match status" value="1"/>
</dbReference>
<dbReference type="EMBL" id="JACIBY010000008">
    <property type="protein sequence ID" value="MBB3839897.1"/>
    <property type="molecule type" value="Genomic_DNA"/>
</dbReference>
<protein>
    <recommendedName>
        <fullName evidence="2">histidine kinase</fullName>
        <ecNumber evidence="2">2.7.13.3</ecNumber>
    </recommendedName>
</protein>
<dbReference type="InterPro" id="IPR003661">
    <property type="entry name" value="HisK_dim/P_dom"/>
</dbReference>
<keyword evidence="3" id="KW-0597">Phosphoprotein</keyword>
<dbReference type="Pfam" id="PF00512">
    <property type="entry name" value="HisKA"/>
    <property type="match status" value="1"/>
</dbReference>
<dbReference type="InterPro" id="IPR004358">
    <property type="entry name" value="Sig_transdc_His_kin-like_C"/>
</dbReference>
<dbReference type="RefSeq" id="WP_183976532.1">
    <property type="nucleotide sequence ID" value="NZ_JACIBY010000008.1"/>
</dbReference>
<dbReference type="InterPro" id="IPR036097">
    <property type="entry name" value="HisK_dim/P_sf"/>
</dbReference>